<dbReference type="Proteomes" id="UP001430290">
    <property type="component" value="Unassembled WGS sequence"/>
</dbReference>
<dbReference type="EMBL" id="JAIQDJ010000009">
    <property type="protein sequence ID" value="MBZ4186954.1"/>
    <property type="molecule type" value="Genomic_DNA"/>
</dbReference>
<comment type="caution">
    <text evidence="1">The sequence shown here is derived from an EMBL/GenBank/DDBJ whole genome shotgun (WGS) entry which is preliminary data.</text>
</comment>
<protein>
    <submittedName>
        <fullName evidence="1">Uncharacterized protein</fullName>
    </submittedName>
</protein>
<name>A0ABS7TGG9_9GAMM</name>
<reference evidence="1" key="1">
    <citation type="submission" date="2021-09" db="EMBL/GenBank/DDBJ databases">
        <authorList>
            <person name="Wu T."/>
            <person name="Guo S.Z."/>
        </authorList>
    </citation>
    <scope>NUCLEOTIDE SEQUENCE</scope>
    <source>
        <strain evidence="1">RSS-23</strain>
    </source>
</reference>
<accession>A0ABS7TGG9</accession>
<proteinExistence type="predicted"/>
<organism evidence="1 2">
    <name type="scientific">Thermomonas beijingensis</name>
    <dbReference type="NCBI Taxonomy" id="2872701"/>
    <lineage>
        <taxon>Bacteria</taxon>
        <taxon>Pseudomonadati</taxon>
        <taxon>Pseudomonadota</taxon>
        <taxon>Gammaproteobacteria</taxon>
        <taxon>Lysobacterales</taxon>
        <taxon>Lysobacteraceae</taxon>
        <taxon>Thermomonas</taxon>
    </lineage>
</organism>
<sequence length="55" mass="5826">MANCLDQLRMHSAVGADPGASETIARCMPMDVTGGIRKFAIDQHKLEALLAAELG</sequence>
<keyword evidence="2" id="KW-1185">Reference proteome</keyword>
<gene>
    <name evidence="1" type="ORF">K7B09_11545</name>
</gene>
<evidence type="ECO:0000313" key="2">
    <source>
        <dbReference type="Proteomes" id="UP001430290"/>
    </source>
</evidence>
<dbReference type="RefSeq" id="WP_223629631.1">
    <property type="nucleotide sequence ID" value="NZ_JAIQDJ010000009.1"/>
</dbReference>
<evidence type="ECO:0000313" key="1">
    <source>
        <dbReference type="EMBL" id="MBZ4186954.1"/>
    </source>
</evidence>